<organism evidence="4 5">
    <name type="scientific">Chitinophaga barathri</name>
    <dbReference type="NCBI Taxonomy" id="1647451"/>
    <lineage>
        <taxon>Bacteria</taxon>
        <taxon>Pseudomonadati</taxon>
        <taxon>Bacteroidota</taxon>
        <taxon>Chitinophagia</taxon>
        <taxon>Chitinophagales</taxon>
        <taxon>Chitinophagaceae</taxon>
        <taxon>Chitinophaga</taxon>
    </lineage>
</organism>
<name>A0A3N4MTI8_9BACT</name>
<feature type="domain" description="N-acetyltransferase" evidence="3">
    <location>
        <begin position="15"/>
        <end position="199"/>
    </location>
</feature>
<dbReference type="Pfam" id="PF00583">
    <property type="entry name" value="Acetyltransf_1"/>
    <property type="match status" value="1"/>
</dbReference>
<dbReference type="CDD" id="cd04301">
    <property type="entry name" value="NAT_SF"/>
    <property type="match status" value="1"/>
</dbReference>
<reference evidence="5" key="1">
    <citation type="submission" date="2018-11" db="EMBL/GenBank/DDBJ databases">
        <title>Chitinophaga lutea sp.nov., isolate from arsenic contaminated soil.</title>
        <authorList>
            <person name="Zong Y."/>
        </authorList>
    </citation>
    <scope>NUCLEOTIDE SEQUENCE [LARGE SCALE GENOMIC DNA]</scope>
    <source>
        <strain evidence="5">YLT18</strain>
    </source>
</reference>
<dbReference type="InterPro" id="IPR016181">
    <property type="entry name" value="Acyl_CoA_acyltransferase"/>
</dbReference>
<evidence type="ECO:0000259" key="3">
    <source>
        <dbReference type="PROSITE" id="PS51186"/>
    </source>
</evidence>
<dbReference type="PANTHER" id="PTHR43420">
    <property type="entry name" value="ACETYLTRANSFERASE"/>
    <property type="match status" value="1"/>
</dbReference>
<dbReference type="PROSITE" id="PS51186">
    <property type="entry name" value="GNAT"/>
    <property type="match status" value="1"/>
</dbReference>
<dbReference type="AlphaFoldDB" id="A0A3N4MTI8"/>
<evidence type="ECO:0000313" key="5">
    <source>
        <dbReference type="Proteomes" id="UP000279089"/>
    </source>
</evidence>
<dbReference type="GO" id="GO:0016747">
    <property type="term" value="F:acyltransferase activity, transferring groups other than amino-acyl groups"/>
    <property type="evidence" value="ECO:0007669"/>
    <property type="project" value="InterPro"/>
</dbReference>
<evidence type="ECO:0000256" key="1">
    <source>
        <dbReference type="ARBA" id="ARBA00022679"/>
    </source>
</evidence>
<keyword evidence="1 4" id="KW-0808">Transferase</keyword>
<proteinExistence type="predicted"/>
<accession>A0A3N4MTI8</accession>
<gene>
    <name evidence="4" type="ORF">EG028_00635</name>
</gene>
<keyword evidence="2" id="KW-0012">Acyltransferase</keyword>
<dbReference type="SUPFAM" id="SSF55729">
    <property type="entry name" value="Acyl-CoA N-acyltransferases (Nat)"/>
    <property type="match status" value="1"/>
</dbReference>
<protein>
    <submittedName>
        <fullName evidence="4">N-acetyltransferase</fullName>
    </submittedName>
</protein>
<dbReference type="InterPro" id="IPR050680">
    <property type="entry name" value="YpeA/RimI_acetyltransf"/>
</dbReference>
<comment type="caution">
    <text evidence="4">The sequence shown here is derived from an EMBL/GenBank/DDBJ whole genome shotgun (WGS) entry which is preliminary data.</text>
</comment>
<dbReference type="EMBL" id="RMBX01000001">
    <property type="protein sequence ID" value="RPD42839.1"/>
    <property type="molecule type" value="Genomic_DNA"/>
</dbReference>
<dbReference type="Gene3D" id="3.40.630.30">
    <property type="match status" value="1"/>
</dbReference>
<evidence type="ECO:0000313" key="4">
    <source>
        <dbReference type="EMBL" id="RPD42839.1"/>
    </source>
</evidence>
<evidence type="ECO:0000256" key="2">
    <source>
        <dbReference type="ARBA" id="ARBA00023315"/>
    </source>
</evidence>
<keyword evidence="5" id="KW-1185">Reference proteome</keyword>
<dbReference type="Proteomes" id="UP000279089">
    <property type="component" value="Unassembled WGS sequence"/>
</dbReference>
<dbReference type="InterPro" id="IPR000182">
    <property type="entry name" value="GNAT_dom"/>
</dbReference>
<sequence>MFSNSKFIFWGIFETMIRPAVPGDAAASIPLLFLAMREVAVKLTGLDNPRLSMPIFEALFRRPGNQYSYENTLLYEDAEGIGGLIIAYDGGRLDELRKPVLDFIEQSLSYRFQPEDETGPGEYYLDSIAVSPASQGKGIGKQLILAAAERGKQLGLDFAGLLVSTENPGAQRLYERLGFGVVKTVPFSGGFYYHLQKVL</sequence>